<dbReference type="PROSITE" id="PS50888">
    <property type="entry name" value="BHLH"/>
    <property type="match status" value="1"/>
</dbReference>
<dbReference type="Pfam" id="PF22754">
    <property type="entry name" value="bHLH-TF_ACT-like_plant"/>
    <property type="match status" value="1"/>
</dbReference>
<dbReference type="AlphaFoldDB" id="A0A8X8W438"/>
<keyword evidence="8" id="KW-1185">Reference proteome</keyword>
<dbReference type="Pfam" id="PF00010">
    <property type="entry name" value="HLH"/>
    <property type="match status" value="1"/>
</dbReference>
<dbReference type="PANTHER" id="PTHR31945:SF63">
    <property type="entry name" value="TRANSCRIPTION FACTOR BHLH90"/>
    <property type="match status" value="1"/>
</dbReference>
<feature type="domain" description="BHLH" evidence="6">
    <location>
        <begin position="292"/>
        <end position="341"/>
    </location>
</feature>
<dbReference type="InterPro" id="IPR011598">
    <property type="entry name" value="bHLH_dom"/>
</dbReference>
<dbReference type="GO" id="GO:0003700">
    <property type="term" value="F:DNA-binding transcription factor activity"/>
    <property type="evidence" value="ECO:0007669"/>
    <property type="project" value="TreeGrafter"/>
</dbReference>
<keyword evidence="4" id="KW-0539">Nucleus</keyword>
<gene>
    <name evidence="7" type="ORF">SASPL_152888</name>
</gene>
<protein>
    <recommendedName>
        <fullName evidence="6">BHLH domain-containing protein</fullName>
    </recommendedName>
</protein>
<evidence type="ECO:0000256" key="1">
    <source>
        <dbReference type="ARBA" id="ARBA00004123"/>
    </source>
</evidence>
<dbReference type="GO" id="GO:0046983">
    <property type="term" value="F:protein dimerization activity"/>
    <property type="evidence" value="ECO:0007669"/>
    <property type="project" value="InterPro"/>
</dbReference>
<name>A0A8X8W438_SALSN</name>
<reference evidence="7" key="2">
    <citation type="submission" date="2020-08" db="EMBL/GenBank/DDBJ databases">
        <title>Plant Genome Project.</title>
        <authorList>
            <person name="Zhang R.-G."/>
        </authorList>
    </citation>
    <scope>NUCLEOTIDE SEQUENCE</scope>
    <source>
        <strain evidence="7">Huo1</strain>
        <tissue evidence="7">Leaf</tissue>
    </source>
</reference>
<proteinExistence type="predicted"/>
<sequence length="469" mass="52664">MQRDTTIIKAPFQFLIKKLSAWREMLEMAASLEKGIEWLRPLVNNQPWDYCVIWKLGDDPSRFIEWGACCCSSGRSGDGVKIMGVNLIDECKDSLIKHPITSNACRKLAHLPSAIPLYSGVHGDVVMSKRARWTTARSNDDDESNGTQVLIPVTWGLIELFTSKHVPRDQKTIDYISARFRGTLKQESVESSYQLNLPPWLHYPNLGCQMSQPKNYSSFEGSSTCSSLSNEHQVLQLGPDHRTLSEMSKEKSSKGNVELPRLRRRKCADLALSNNGDEKVGAKTRRVMERGPFLSKNLMTERNRRKRIKDREYALRALVPNISKMDKVGTLVDAADYIKELEVCIRKYNQELKALEEEDRNEVNATAECPLLVRDCADKKGSASENTAILVGVEVFQLGVKDFLVKVISKQRQGAFSRLIDAIGCLGLEVADVNVSTLHGLVSNVLTVEAMRADLDPNALKHSLFELVK</sequence>
<evidence type="ECO:0000259" key="6">
    <source>
        <dbReference type="PROSITE" id="PS50888"/>
    </source>
</evidence>
<dbReference type="PANTHER" id="PTHR31945">
    <property type="entry name" value="TRANSCRIPTION FACTOR SCREAM2-RELATED"/>
    <property type="match status" value="1"/>
</dbReference>
<dbReference type="GO" id="GO:0005634">
    <property type="term" value="C:nucleus"/>
    <property type="evidence" value="ECO:0007669"/>
    <property type="project" value="UniProtKB-SubCell"/>
</dbReference>
<dbReference type="GO" id="GO:0043565">
    <property type="term" value="F:sequence-specific DNA binding"/>
    <property type="evidence" value="ECO:0007669"/>
    <property type="project" value="TreeGrafter"/>
</dbReference>
<accession>A0A8X8W438</accession>
<dbReference type="Proteomes" id="UP000298416">
    <property type="component" value="Unassembled WGS sequence"/>
</dbReference>
<evidence type="ECO:0000256" key="5">
    <source>
        <dbReference type="SAM" id="Coils"/>
    </source>
</evidence>
<dbReference type="Pfam" id="PF14215">
    <property type="entry name" value="bHLH-MYC_N"/>
    <property type="match status" value="1"/>
</dbReference>
<evidence type="ECO:0000313" key="8">
    <source>
        <dbReference type="Proteomes" id="UP000298416"/>
    </source>
</evidence>
<evidence type="ECO:0000256" key="4">
    <source>
        <dbReference type="ARBA" id="ARBA00023242"/>
    </source>
</evidence>
<evidence type="ECO:0000256" key="3">
    <source>
        <dbReference type="ARBA" id="ARBA00023163"/>
    </source>
</evidence>
<evidence type="ECO:0000256" key="2">
    <source>
        <dbReference type="ARBA" id="ARBA00023015"/>
    </source>
</evidence>
<feature type="coiled-coil region" evidence="5">
    <location>
        <begin position="338"/>
        <end position="365"/>
    </location>
</feature>
<dbReference type="EMBL" id="PNBA02000021">
    <property type="protein sequence ID" value="KAG6387696.1"/>
    <property type="molecule type" value="Genomic_DNA"/>
</dbReference>
<keyword evidence="3" id="KW-0804">Transcription</keyword>
<comment type="subcellular location">
    <subcellularLocation>
        <location evidence="1">Nucleus</location>
    </subcellularLocation>
</comment>
<dbReference type="OrthoDB" id="1890947at2759"/>
<keyword evidence="2" id="KW-0805">Transcription regulation</keyword>
<dbReference type="InterPro" id="IPR025610">
    <property type="entry name" value="MYC/MYB_N"/>
</dbReference>
<dbReference type="InterPro" id="IPR054502">
    <property type="entry name" value="bHLH-TF_ACT-like_plant"/>
</dbReference>
<evidence type="ECO:0000313" key="7">
    <source>
        <dbReference type="EMBL" id="KAG6387696.1"/>
    </source>
</evidence>
<keyword evidence="5" id="KW-0175">Coiled coil</keyword>
<reference evidence="7" key="1">
    <citation type="submission" date="2018-01" db="EMBL/GenBank/DDBJ databases">
        <authorList>
            <person name="Mao J.F."/>
        </authorList>
    </citation>
    <scope>NUCLEOTIDE SEQUENCE</scope>
    <source>
        <strain evidence="7">Huo1</strain>
        <tissue evidence="7">Leaf</tissue>
    </source>
</reference>
<dbReference type="InterPro" id="IPR036638">
    <property type="entry name" value="HLH_DNA-bd_sf"/>
</dbReference>
<dbReference type="SMART" id="SM00353">
    <property type="entry name" value="HLH"/>
    <property type="match status" value="1"/>
</dbReference>
<dbReference type="Gene3D" id="4.10.280.10">
    <property type="entry name" value="Helix-loop-helix DNA-binding domain"/>
    <property type="match status" value="1"/>
</dbReference>
<dbReference type="SUPFAM" id="SSF47459">
    <property type="entry name" value="HLH, helix-loop-helix DNA-binding domain"/>
    <property type="match status" value="1"/>
</dbReference>
<dbReference type="InterPro" id="IPR051358">
    <property type="entry name" value="TF_AMS/ICE1/BHLH6-like"/>
</dbReference>
<comment type="caution">
    <text evidence="7">The sequence shown here is derived from an EMBL/GenBank/DDBJ whole genome shotgun (WGS) entry which is preliminary data.</text>
</comment>
<organism evidence="7">
    <name type="scientific">Salvia splendens</name>
    <name type="common">Scarlet sage</name>
    <dbReference type="NCBI Taxonomy" id="180675"/>
    <lineage>
        <taxon>Eukaryota</taxon>
        <taxon>Viridiplantae</taxon>
        <taxon>Streptophyta</taxon>
        <taxon>Embryophyta</taxon>
        <taxon>Tracheophyta</taxon>
        <taxon>Spermatophyta</taxon>
        <taxon>Magnoliopsida</taxon>
        <taxon>eudicotyledons</taxon>
        <taxon>Gunneridae</taxon>
        <taxon>Pentapetalae</taxon>
        <taxon>asterids</taxon>
        <taxon>lamiids</taxon>
        <taxon>Lamiales</taxon>
        <taxon>Lamiaceae</taxon>
        <taxon>Nepetoideae</taxon>
        <taxon>Mentheae</taxon>
        <taxon>Salviinae</taxon>
        <taxon>Salvia</taxon>
        <taxon>Salvia subgen. Calosphace</taxon>
        <taxon>core Calosphace</taxon>
    </lineage>
</organism>